<dbReference type="Proteomes" id="UP000092461">
    <property type="component" value="Unassembled WGS sequence"/>
</dbReference>
<protein>
    <submittedName>
        <fullName evidence="2">Uncharacterized protein</fullName>
    </submittedName>
</protein>
<feature type="transmembrane region" description="Helical" evidence="1">
    <location>
        <begin position="21"/>
        <end position="50"/>
    </location>
</feature>
<name>A0A1B0CVX5_LUTLO</name>
<organism evidence="2 3">
    <name type="scientific">Lutzomyia longipalpis</name>
    <name type="common">Sand fly</name>
    <dbReference type="NCBI Taxonomy" id="7200"/>
    <lineage>
        <taxon>Eukaryota</taxon>
        <taxon>Metazoa</taxon>
        <taxon>Ecdysozoa</taxon>
        <taxon>Arthropoda</taxon>
        <taxon>Hexapoda</taxon>
        <taxon>Insecta</taxon>
        <taxon>Pterygota</taxon>
        <taxon>Neoptera</taxon>
        <taxon>Endopterygota</taxon>
        <taxon>Diptera</taxon>
        <taxon>Nematocera</taxon>
        <taxon>Psychodoidea</taxon>
        <taxon>Psychodidae</taxon>
        <taxon>Lutzomyia</taxon>
        <taxon>Lutzomyia</taxon>
    </lineage>
</organism>
<sequence length="263" mass="30962">MKIEFKIFPLQHRCVPEMVEWTFRWLPAACGGLGPILLPPAHIAILYYFWQSYSRYVDRRFCSCSCWDTVFKGTYESGIASYKHLYFNATPNTLKIWILTVVAIISLYECTKYLTKLVMKRCVRYSMVVLFISSIFSHYYAWWAYVNYYNDDFYTQWNHQLFFRFLTELISTTAVLHLAHTDNLVTTRKALCIVGIALLHIAASGFDQFISNVIRGEGYPHQVVRDLGFMIPDLLHLLLPLFLLRKVRREGFSARPLFRDQQF</sequence>
<accession>A0A1B0CVX5</accession>
<keyword evidence="1" id="KW-0472">Membrane</keyword>
<evidence type="ECO:0000313" key="2">
    <source>
        <dbReference type="EnsemblMetazoa" id="LLOJ009160-PA"/>
    </source>
</evidence>
<dbReference type="PANTHER" id="PTHR39074:SF1">
    <property type="entry name" value="AGAP007547-PA"/>
    <property type="match status" value="1"/>
</dbReference>
<feature type="transmembrane region" description="Helical" evidence="1">
    <location>
        <begin position="223"/>
        <end position="244"/>
    </location>
</feature>
<evidence type="ECO:0000313" key="3">
    <source>
        <dbReference type="Proteomes" id="UP000092461"/>
    </source>
</evidence>
<keyword evidence="3" id="KW-1185">Reference proteome</keyword>
<dbReference type="VEuPathDB" id="VectorBase:LLONM1_011472"/>
<dbReference type="PANTHER" id="PTHR39074">
    <property type="entry name" value="AGAP007547-PA"/>
    <property type="match status" value="1"/>
</dbReference>
<keyword evidence="1" id="KW-1133">Transmembrane helix</keyword>
<keyword evidence="1" id="KW-0812">Transmembrane</keyword>
<feature type="transmembrane region" description="Helical" evidence="1">
    <location>
        <begin position="191"/>
        <end position="211"/>
    </location>
</feature>
<evidence type="ECO:0000256" key="1">
    <source>
        <dbReference type="SAM" id="Phobius"/>
    </source>
</evidence>
<feature type="transmembrane region" description="Helical" evidence="1">
    <location>
        <begin position="94"/>
        <end position="110"/>
    </location>
</feature>
<dbReference type="EMBL" id="AJWK01031370">
    <property type="status" value="NOT_ANNOTATED_CDS"/>
    <property type="molecule type" value="Genomic_DNA"/>
</dbReference>
<feature type="transmembrane region" description="Helical" evidence="1">
    <location>
        <begin position="161"/>
        <end position="179"/>
    </location>
</feature>
<dbReference type="EnsemblMetazoa" id="LLOJ009160-RA">
    <property type="protein sequence ID" value="LLOJ009160-PA"/>
    <property type="gene ID" value="LLOJ009160"/>
</dbReference>
<dbReference type="VEuPathDB" id="VectorBase:LLOJ009160"/>
<reference evidence="2" key="1">
    <citation type="submission" date="2020-05" db="UniProtKB">
        <authorList>
            <consortium name="EnsemblMetazoa"/>
        </authorList>
    </citation>
    <scope>IDENTIFICATION</scope>
    <source>
        <strain evidence="2">Jacobina</strain>
    </source>
</reference>
<feature type="transmembrane region" description="Helical" evidence="1">
    <location>
        <begin position="122"/>
        <end position="141"/>
    </location>
</feature>
<proteinExistence type="predicted"/>
<dbReference type="EMBL" id="AJWK01031369">
    <property type="status" value="NOT_ANNOTATED_CDS"/>
    <property type="molecule type" value="Genomic_DNA"/>
</dbReference>
<dbReference type="AlphaFoldDB" id="A0A1B0CVX5"/>